<keyword evidence="4 8" id="KW-0863">Zinc-finger</keyword>
<name>A0ABQ9J5J4_9CUCU</name>
<dbReference type="Proteomes" id="UP001162164">
    <property type="component" value="Unassembled WGS sequence"/>
</dbReference>
<evidence type="ECO:0000259" key="9">
    <source>
        <dbReference type="PROSITE" id="PS50157"/>
    </source>
</evidence>
<dbReference type="InterPro" id="IPR012934">
    <property type="entry name" value="Znf_AD"/>
</dbReference>
<dbReference type="Gene3D" id="3.30.160.60">
    <property type="entry name" value="Classic Zinc Finger"/>
    <property type="match status" value="4"/>
</dbReference>
<evidence type="ECO:0000256" key="5">
    <source>
        <dbReference type="ARBA" id="ARBA00022833"/>
    </source>
</evidence>
<reference evidence="10" key="1">
    <citation type="journal article" date="2023" name="Insect Mol. Biol.">
        <title>Genome sequencing provides insights into the evolution of gene families encoding plant cell wall-degrading enzymes in longhorned beetles.</title>
        <authorList>
            <person name="Shin N.R."/>
            <person name="Okamura Y."/>
            <person name="Kirsch R."/>
            <person name="Pauchet Y."/>
        </authorList>
    </citation>
    <scope>NUCLEOTIDE SEQUENCE</scope>
    <source>
        <strain evidence="10">MMC_N1</strain>
    </source>
</reference>
<accession>A0ABQ9J5J4</accession>
<keyword evidence="7" id="KW-0539">Nucleus</keyword>
<dbReference type="Pfam" id="PF00096">
    <property type="entry name" value="zf-C2H2"/>
    <property type="match status" value="3"/>
</dbReference>
<dbReference type="Pfam" id="PF13894">
    <property type="entry name" value="zf-C2H2_4"/>
    <property type="match status" value="1"/>
</dbReference>
<proteinExistence type="predicted"/>
<protein>
    <recommendedName>
        <fullName evidence="9">C2H2-type domain-containing protein</fullName>
    </recommendedName>
</protein>
<dbReference type="SMART" id="SM00355">
    <property type="entry name" value="ZnF_C2H2"/>
    <property type="match status" value="6"/>
</dbReference>
<sequence length="351" mass="40900">MLNYCVPELDLNLVTNPVICDDCIHLIEVAFKFRTKCLKNEERLLKYSYSTSSKQIDLNNFYKNIRSPTRKEVTTVNNNNDKVTENVYFVRVEDIKCTDSIVTNVPVRNSNRSCFDCEKCHGCENNLNDPSYHSKQYTGPFICYNCGKQVDDIFNMRKHIMKHRKQRKCKVCQKSFRDLNCLNKHLRSHTGSKPFACTLCSKSFQEKYKLDQHIKQHNGDKTVMCKICKKVLSTTYNLKIHMKQHTGDKTVMCKICKKVLSTPSNLKVHMKQHVKKKKCELCGQIFISNMDLIQHLETNSETCGNFVYGEIKPENLNQELANIKPELIENDCLEHIKEEMKDEITELHVPN</sequence>
<dbReference type="PROSITE" id="PS00028">
    <property type="entry name" value="ZINC_FINGER_C2H2_1"/>
    <property type="match status" value="5"/>
</dbReference>
<keyword evidence="3" id="KW-0677">Repeat</keyword>
<dbReference type="PANTHER" id="PTHR16515:SF49">
    <property type="entry name" value="GASTRULA ZINC FINGER PROTEIN XLCGF49.1-LIKE-RELATED"/>
    <property type="match status" value="1"/>
</dbReference>
<feature type="domain" description="C2H2-type" evidence="9">
    <location>
        <begin position="195"/>
        <end position="222"/>
    </location>
</feature>
<evidence type="ECO:0000256" key="4">
    <source>
        <dbReference type="ARBA" id="ARBA00022771"/>
    </source>
</evidence>
<dbReference type="SUPFAM" id="SSF57667">
    <property type="entry name" value="beta-beta-alpha zinc fingers"/>
    <property type="match status" value="4"/>
</dbReference>
<organism evidence="10 11">
    <name type="scientific">Molorchus minor</name>
    <dbReference type="NCBI Taxonomy" id="1323400"/>
    <lineage>
        <taxon>Eukaryota</taxon>
        <taxon>Metazoa</taxon>
        <taxon>Ecdysozoa</taxon>
        <taxon>Arthropoda</taxon>
        <taxon>Hexapoda</taxon>
        <taxon>Insecta</taxon>
        <taxon>Pterygota</taxon>
        <taxon>Neoptera</taxon>
        <taxon>Endopterygota</taxon>
        <taxon>Coleoptera</taxon>
        <taxon>Polyphaga</taxon>
        <taxon>Cucujiformia</taxon>
        <taxon>Chrysomeloidea</taxon>
        <taxon>Cerambycidae</taxon>
        <taxon>Lamiinae</taxon>
        <taxon>Monochamini</taxon>
        <taxon>Molorchus</taxon>
    </lineage>
</organism>
<dbReference type="InterPro" id="IPR013087">
    <property type="entry name" value="Znf_C2H2_type"/>
</dbReference>
<comment type="caution">
    <text evidence="10">The sequence shown here is derived from an EMBL/GenBank/DDBJ whole genome shotgun (WGS) entry which is preliminary data.</text>
</comment>
<dbReference type="PANTHER" id="PTHR16515">
    <property type="entry name" value="PR DOMAIN ZINC FINGER PROTEIN"/>
    <property type="match status" value="1"/>
</dbReference>
<keyword evidence="11" id="KW-1185">Reference proteome</keyword>
<gene>
    <name evidence="10" type="ORF">NQ317_006279</name>
</gene>
<dbReference type="SMART" id="SM00868">
    <property type="entry name" value="zf-AD"/>
    <property type="match status" value="2"/>
</dbReference>
<comment type="subcellular location">
    <subcellularLocation>
        <location evidence="1">Nucleus</location>
    </subcellularLocation>
</comment>
<keyword evidence="5" id="KW-0862">Zinc</keyword>
<evidence type="ECO:0000256" key="3">
    <source>
        <dbReference type="ARBA" id="ARBA00022737"/>
    </source>
</evidence>
<evidence type="ECO:0000256" key="6">
    <source>
        <dbReference type="ARBA" id="ARBA00023125"/>
    </source>
</evidence>
<feature type="domain" description="C2H2-type" evidence="9">
    <location>
        <begin position="251"/>
        <end position="278"/>
    </location>
</feature>
<keyword evidence="6" id="KW-0238">DNA-binding</keyword>
<dbReference type="InterPro" id="IPR036236">
    <property type="entry name" value="Znf_C2H2_sf"/>
</dbReference>
<keyword evidence="2" id="KW-0479">Metal-binding</keyword>
<evidence type="ECO:0000313" key="11">
    <source>
        <dbReference type="Proteomes" id="UP001162164"/>
    </source>
</evidence>
<evidence type="ECO:0000256" key="2">
    <source>
        <dbReference type="ARBA" id="ARBA00022723"/>
    </source>
</evidence>
<evidence type="ECO:0000256" key="1">
    <source>
        <dbReference type="ARBA" id="ARBA00004123"/>
    </source>
</evidence>
<dbReference type="InterPro" id="IPR050331">
    <property type="entry name" value="Zinc_finger"/>
</dbReference>
<feature type="domain" description="C2H2-type" evidence="9">
    <location>
        <begin position="167"/>
        <end position="194"/>
    </location>
</feature>
<dbReference type="PROSITE" id="PS50157">
    <property type="entry name" value="ZINC_FINGER_C2H2_2"/>
    <property type="match status" value="5"/>
</dbReference>
<evidence type="ECO:0000313" key="10">
    <source>
        <dbReference type="EMBL" id="KAJ8972763.1"/>
    </source>
</evidence>
<feature type="domain" description="C2H2-type" evidence="9">
    <location>
        <begin position="223"/>
        <end position="250"/>
    </location>
</feature>
<evidence type="ECO:0000256" key="7">
    <source>
        <dbReference type="ARBA" id="ARBA00023242"/>
    </source>
</evidence>
<feature type="domain" description="C2H2-type" evidence="9">
    <location>
        <begin position="141"/>
        <end position="168"/>
    </location>
</feature>
<dbReference type="EMBL" id="JAPWTJ010001304">
    <property type="protein sequence ID" value="KAJ8972763.1"/>
    <property type="molecule type" value="Genomic_DNA"/>
</dbReference>
<evidence type="ECO:0000256" key="8">
    <source>
        <dbReference type="PROSITE-ProRule" id="PRU00042"/>
    </source>
</evidence>